<protein>
    <submittedName>
        <fullName evidence="1">Uncharacterized protein</fullName>
    </submittedName>
</protein>
<evidence type="ECO:0000313" key="1">
    <source>
        <dbReference type="EMBL" id="MFD1799400.1"/>
    </source>
</evidence>
<dbReference type="RefSeq" id="WP_058918405.1">
    <property type="nucleotide sequence ID" value="NZ_JBHSQC010000025.1"/>
</dbReference>
<dbReference type="Proteomes" id="UP001597285">
    <property type="component" value="Unassembled WGS sequence"/>
</dbReference>
<sequence length="111" mass="12560">MSKKSNFKLSGFEDMSKKLNDLSKKANNANGEHSVPFEELFSSSFMNKYTNGDEIYSFFIAGGFDASNNESFEAIDENQLDVYISDNSSFQSWQDMKNSAAEQYTLKILGF</sequence>
<evidence type="ECO:0000313" key="2">
    <source>
        <dbReference type="Proteomes" id="UP001597285"/>
    </source>
</evidence>
<gene>
    <name evidence="1" type="ORF">ACFSBK_05990</name>
</gene>
<accession>A0ABW4NLT5</accession>
<proteinExistence type="predicted"/>
<keyword evidence="2" id="KW-1185">Reference proteome</keyword>
<comment type="caution">
    <text evidence="1">The sequence shown here is derived from an EMBL/GenBank/DDBJ whole genome shotgun (WGS) entry which is preliminary data.</text>
</comment>
<reference evidence="2" key="1">
    <citation type="journal article" date="2019" name="Int. J. Syst. Evol. Microbiol.">
        <title>The Global Catalogue of Microorganisms (GCM) 10K type strain sequencing project: providing services to taxonomists for standard genome sequencing and annotation.</title>
        <authorList>
            <consortium name="The Broad Institute Genomics Platform"/>
            <consortium name="The Broad Institute Genome Sequencing Center for Infectious Disease"/>
            <person name="Wu L."/>
            <person name="Ma J."/>
        </authorList>
    </citation>
    <scope>NUCLEOTIDE SEQUENCE [LARGE SCALE GENOMIC DNA]</scope>
    <source>
        <strain evidence="2">KCTC 42143</strain>
    </source>
</reference>
<dbReference type="EMBL" id="JBHUFF010000013">
    <property type="protein sequence ID" value="MFD1799400.1"/>
    <property type="molecule type" value="Genomic_DNA"/>
</dbReference>
<name>A0ABW4NLT5_9LACT</name>
<organism evidence="1 2">
    <name type="scientific">Carnobacterium antarcticum</name>
    <dbReference type="NCBI Taxonomy" id="2126436"/>
    <lineage>
        <taxon>Bacteria</taxon>
        <taxon>Bacillati</taxon>
        <taxon>Bacillota</taxon>
        <taxon>Bacilli</taxon>
        <taxon>Lactobacillales</taxon>
        <taxon>Carnobacteriaceae</taxon>
        <taxon>Carnobacterium</taxon>
    </lineage>
</organism>